<accession>A0ACD5I1E5</accession>
<sequence>MEMDTVTPTDGTPIAYERTGNGSPLVLVHGPTADHTRWEPVLRSLEERCTVYAMDRRGRGESGDATEYDLNQEFDDAAAVVDSIDEPAFLLSHS</sequence>
<proteinExistence type="predicted"/>
<name>A0ACD5I1E5_9EURY</name>
<protein>
    <submittedName>
        <fullName evidence="1">Alpha/beta fold hydrolase</fullName>
    </submittedName>
</protein>
<keyword evidence="1" id="KW-0614">Plasmid</keyword>
<geneLocation type="plasmid" evidence="1 2">
    <name>p48N_2</name>
</geneLocation>
<reference evidence="1" key="1">
    <citation type="submission" date="2023-10" db="EMBL/GenBank/DDBJ databases">
        <title>A new archaeal virus that suppresses the transcription of host immunity genes.</title>
        <authorList>
            <person name="Turgeman-Grott I."/>
            <person name="Golan N."/>
            <person name="Neri U."/>
            <person name="Naki D."/>
            <person name="Altman N."/>
            <person name="Eizenshtein K."/>
            <person name="Choudhary D."/>
            <person name="Levi R."/>
            <person name="Himani H."/>
            <person name="Reshef L."/>
            <person name="Papke T.R."/>
            <person name="Gophna U."/>
        </authorList>
    </citation>
    <scope>NUCLEOTIDE SEQUENCE</scope>
    <source>
        <strain evidence="1">Atlit-48N</strain>
    </source>
</reference>
<dbReference type="Proteomes" id="UP000257089">
    <property type="component" value="Plasmid p48N_2"/>
</dbReference>
<keyword evidence="1" id="KW-0378">Hydrolase</keyword>
<evidence type="ECO:0000313" key="2">
    <source>
        <dbReference type="Proteomes" id="UP000257089"/>
    </source>
</evidence>
<gene>
    <name evidence="1" type="ORF">DEQ67_015730</name>
</gene>
<evidence type="ECO:0000313" key="1">
    <source>
        <dbReference type="EMBL" id="XRJ21548.1"/>
    </source>
</evidence>
<dbReference type="EMBL" id="CP137691">
    <property type="protein sequence ID" value="XRJ21548.1"/>
    <property type="molecule type" value="Genomic_DNA"/>
</dbReference>
<organism evidence="1 2">
    <name type="scientific">Haloferax sp. Atlit-48N</name>
    <dbReference type="NCBI Taxonomy" id="2077198"/>
    <lineage>
        <taxon>Archaea</taxon>
        <taxon>Methanobacteriati</taxon>
        <taxon>Methanobacteriota</taxon>
        <taxon>Stenosarchaea group</taxon>
        <taxon>Halobacteria</taxon>
        <taxon>Halobacteriales</taxon>
        <taxon>Haloferacaceae</taxon>
        <taxon>Haloferax</taxon>
    </lineage>
</organism>